<feature type="region of interest" description="Disordered" evidence="1">
    <location>
        <begin position="1"/>
        <end position="20"/>
    </location>
</feature>
<dbReference type="RefSeq" id="WP_162643351.1">
    <property type="nucleotide sequence ID" value="NZ_CP048286.1"/>
</dbReference>
<protein>
    <submittedName>
        <fullName evidence="2">Uncharacterized protein</fullName>
    </submittedName>
</protein>
<proteinExistence type="predicted"/>
<dbReference type="EMBL" id="CP048286">
    <property type="protein sequence ID" value="QHW33362.1"/>
    <property type="molecule type" value="Genomic_DNA"/>
</dbReference>
<accession>A0A6C0PA10</accession>
<dbReference type="AlphaFoldDB" id="A0A6C0PA10"/>
<evidence type="ECO:0000313" key="3">
    <source>
        <dbReference type="Proteomes" id="UP000479114"/>
    </source>
</evidence>
<sequence length="65" mass="7355">METLKAMGSVNENEDQEQKQDLNQVHADEAFNELLFTIAEKIAEALELLKEEGVPLNNCDPSRRP</sequence>
<name>A0A6C0PA10_9BACL</name>
<organism evidence="2 3">
    <name type="scientific">Paenibacillus rhizovicinus</name>
    <dbReference type="NCBI Taxonomy" id="2704463"/>
    <lineage>
        <taxon>Bacteria</taxon>
        <taxon>Bacillati</taxon>
        <taxon>Bacillota</taxon>
        <taxon>Bacilli</taxon>
        <taxon>Bacillales</taxon>
        <taxon>Paenibacillaceae</taxon>
        <taxon>Paenibacillus</taxon>
    </lineage>
</organism>
<reference evidence="2 3" key="1">
    <citation type="submission" date="2020-02" db="EMBL/GenBank/DDBJ databases">
        <title>Paenibacillus sp. nov., isolated from rhizosphere soil of tomato.</title>
        <authorList>
            <person name="Weon H.-Y."/>
            <person name="Lee S.A."/>
        </authorList>
    </citation>
    <scope>NUCLEOTIDE SEQUENCE [LARGE SCALE GENOMIC DNA]</scope>
    <source>
        <strain evidence="2 3">14171R-81</strain>
    </source>
</reference>
<keyword evidence="3" id="KW-1185">Reference proteome</keyword>
<dbReference type="KEGG" id="prz:GZH47_22920"/>
<dbReference type="Proteomes" id="UP000479114">
    <property type="component" value="Chromosome"/>
</dbReference>
<evidence type="ECO:0000256" key="1">
    <source>
        <dbReference type="SAM" id="MobiDB-lite"/>
    </source>
</evidence>
<evidence type="ECO:0000313" key="2">
    <source>
        <dbReference type="EMBL" id="QHW33362.1"/>
    </source>
</evidence>
<gene>
    <name evidence="2" type="ORF">GZH47_22920</name>
</gene>